<dbReference type="HOGENOM" id="CLU_020336_50_4_9"/>
<dbReference type="AlphaFoldDB" id="D3FPZ6"/>
<keyword evidence="2" id="KW-0378">Hydrolase</keyword>
<dbReference type="Proteomes" id="UP000001544">
    <property type="component" value="Chromosome"/>
</dbReference>
<evidence type="ECO:0000259" key="1">
    <source>
        <dbReference type="Pfam" id="PF00561"/>
    </source>
</evidence>
<sequence length="245" mass="27720">MILHTTICGEGLPLLLLHSGGMTGETEYDEQSVYFSQRNYKVIRPDLRGHGQSGRLSGDYFDYCAEDIIETLDYLEIKSCHVAGVSLGGLTALIFANQFPERVRSLTFTGIFPEKKQNREDQLKEEEENLTSLSNDPETVSYLNTIHVNNDWRALFKSWTAPNWYPFHETSNVASLACPTLCIAGDGLSDEIEAAITFRKLNSSIQLAIIPFANHLVHREQPSLYTETLNLFLQEVDNSQKRQSR</sequence>
<feature type="domain" description="AB hydrolase-1" evidence="1">
    <location>
        <begin position="13"/>
        <end position="116"/>
    </location>
</feature>
<keyword evidence="3" id="KW-1185">Reference proteome</keyword>
<gene>
    <name evidence="2" type="ordered locus">BpOF4_16200</name>
</gene>
<dbReference type="InterPro" id="IPR000073">
    <property type="entry name" value="AB_hydrolase_1"/>
</dbReference>
<organism evidence="2 3">
    <name type="scientific">Alkalihalophilus pseudofirmus (strain ATCC BAA-2126 / JCM 17055 / OF4)</name>
    <name type="common">Bacillus pseudofirmus</name>
    <dbReference type="NCBI Taxonomy" id="398511"/>
    <lineage>
        <taxon>Bacteria</taxon>
        <taxon>Bacillati</taxon>
        <taxon>Bacillota</taxon>
        <taxon>Bacilli</taxon>
        <taxon>Bacillales</taxon>
        <taxon>Bacillaceae</taxon>
        <taxon>Alkalihalophilus</taxon>
    </lineage>
</organism>
<proteinExistence type="predicted"/>
<dbReference type="RefSeq" id="WP_012958651.1">
    <property type="nucleotide sequence ID" value="NC_013791.2"/>
</dbReference>
<dbReference type="STRING" id="398511.BpOF4_16200"/>
<dbReference type="PRINTS" id="PR00111">
    <property type="entry name" value="ABHYDROLASE"/>
</dbReference>
<accession>D3FPZ6</accession>
<dbReference type="eggNOG" id="COG0596">
    <property type="taxonomic scope" value="Bacteria"/>
</dbReference>
<dbReference type="KEGG" id="bpf:BpOF4_16200"/>
<dbReference type="InterPro" id="IPR029058">
    <property type="entry name" value="AB_hydrolase_fold"/>
</dbReference>
<dbReference type="InterPro" id="IPR050266">
    <property type="entry name" value="AB_hydrolase_sf"/>
</dbReference>
<evidence type="ECO:0000313" key="2">
    <source>
        <dbReference type="EMBL" id="ADC51289.1"/>
    </source>
</evidence>
<dbReference type="SUPFAM" id="SSF53474">
    <property type="entry name" value="alpha/beta-Hydrolases"/>
    <property type="match status" value="1"/>
</dbReference>
<dbReference type="Gene3D" id="3.40.50.1820">
    <property type="entry name" value="alpha/beta hydrolase"/>
    <property type="match status" value="1"/>
</dbReference>
<reference evidence="2 3" key="1">
    <citation type="journal article" date="2011" name="Environ. Microbiol.">
        <title>Genome of alkaliphilic Bacillus pseudofirmus OF4 reveals adaptations that support the ability to grow in an external pH range from 7.5 to 11.4.</title>
        <authorList>
            <person name="Janto B."/>
            <person name="Ahmed A."/>
            <person name="Ito M."/>
            <person name="Liu J."/>
            <person name="Hicks D.B."/>
            <person name="Pagni S."/>
            <person name="Fackelmayer O.J."/>
            <person name="Smith T.A."/>
            <person name="Earl J."/>
            <person name="Elbourne L.D."/>
            <person name="Hassan K."/>
            <person name="Paulsen I.T."/>
            <person name="Kolsto A.B."/>
            <person name="Tourasse N.J."/>
            <person name="Ehrlich G.D."/>
            <person name="Boissy R."/>
            <person name="Ivey D.M."/>
            <person name="Li G."/>
            <person name="Xue Y."/>
            <person name="Ma Y."/>
            <person name="Hu F.Z."/>
            <person name="Krulwich T.A."/>
        </authorList>
    </citation>
    <scope>NUCLEOTIDE SEQUENCE [LARGE SCALE GENOMIC DNA]</scope>
    <source>
        <strain evidence="3">ATCC BAA-2126 / JCM 17055 / OF4</strain>
    </source>
</reference>
<protein>
    <submittedName>
        <fullName evidence="2">Hydrolase, alpha/beta fold family protein</fullName>
    </submittedName>
</protein>
<name>D3FPZ6_ALKPO</name>
<dbReference type="EMBL" id="CP001878">
    <property type="protein sequence ID" value="ADC51289.1"/>
    <property type="molecule type" value="Genomic_DNA"/>
</dbReference>
<dbReference type="GO" id="GO:0016787">
    <property type="term" value="F:hydrolase activity"/>
    <property type="evidence" value="ECO:0007669"/>
    <property type="project" value="UniProtKB-KW"/>
</dbReference>
<dbReference type="Pfam" id="PF00561">
    <property type="entry name" value="Abhydrolase_1"/>
    <property type="match status" value="1"/>
</dbReference>
<dbReference type="PANTHER" id="PTHR43798">
    <property type="entry name" value="MONOACYLGLYCEROL LIPASE"/>
    <property type="match status" value="1"/>
</dbReference>
<evidence type="ECO:0000313" key="3">
    <source>
        <dbReference type="Proteomes" id="UP000001544"/>
    </source>
</evidence>